<name>A0A8S4P2D7_OWEFU</name>
<sequence length="127" mass="14184">MFEAELRESNEPGTTLADTGCSTLMGVSHRFPLFGFKISLPGQMNSDEQDSSFNPLASLTDSPYFSPQLGDNIGLLDYIRLKLRQEYLDNLNNVKRSGKSRNKKGVCRSRFVYNPVAGECQPTLMGR</sequence>
<evidence type="ECO:0000313" key="1">
    <source>
        <dbReference type="EMBL" id="CAH1788518.1"/>
    </source>
</evidence>
<dbReference type="Proteomes" id="UP000749559">
    <property type="component" value="Unassembled WGS sequence"/>
</dbReference>
<reference evidence="1" key="1">
    <citation type="submission" date="2022-03" db="EMBL/GenBank/DDBJ databases">
        <authorList>
            <person name="Martin C."/>
        </authorList>
    </citation>
    <scope>NUCLEOTIDE SEQUENCE</scope>
</reference>
<accession>A0A8S4P2D7</accession>
<dbReference type="EMBL" id="CAIIXF020000007">
    <property type="protein sequence ID" value="CAH1788518.1"/>
    <property type="molecule type" value="Genomic_DNA"/>
</dbReference>
<organism evidence="1 2">
    <name type="scientific">Owenia fusiformis</name>
    <name type="common">Polychaete worm</name>
    <dbReference type="NCBI Taxonomy" id="6347"/>
    <lineage>
        <taxon>Eukaryota</taxon>
        <taxon>Metazoa</taxon>
        <taxon>Spiralia</taxon>
        <taxon>Lophotrochozoa</taxon>
        <taxon>Annelida</taxon>
        <taxon>Polychaeta</taxon>
        <taxon>Sedentaria</taxon>
        <taxon>Canalipalpata</taxon>
        <taxon>Sabellida</taxon>
        <taxon>Oweniida</taxon>
        <taxon>Oweniidae</taxon>
        <taxon>Owenia</taxon>
    </lineage>
</organism>
<evidence type="ECO:0000313" key="2">
    <source>
        <dbReference type="Proteomes" id="UP000749559"/>
    </source>
</evidence>
<proteinExistence type="predicted"/>
<comment type="caution">
    <text evidence="1">The sequence shown here is derived from an EMBL/GenBank/DDBJ whole genome shotgun (WGS) entry which is preliminary data.</text>
</comment>
<dbReference type="AlphaFoldDB" id="A0A8S4P2D7"/>
<keyword evidence="2" id="KW-1185">Reference proteome</keyword>
<gene>
    <name evidence="1" type="ORF">OFUS_LOCUS14032</name>
</gene>
<protein>
    <submittedName>
        <fullName evidence="1">Uncharacterized protein</fullName>
    </submittedName>
</protein>